<dbReference type="Gene3D" id="3.50.7.10">
    <property type="entry name" value="GroEL"/>
    <property type="match status" value="1"/>
</dbReference>
<evidence type="ECO:0008006" key="3">
    <source>
        <dbReference type="Google" id="ProtNLM"/>
    </source>
</evidence>
<protein>
    <recommendedName>
        <fullName evidence="3">1-phosphatidylinositol-3-phosphate 5-kinase</fullName>
    </recommendedName>
</protein>
<proteinExistence type="predicted"/>
<sequence>MKNVVEGHFRALVAQLLLVENLPVGEEDDKESWLEIITSLSWEAASLLKPDTSKGGGMDPGGYVKVKCIACGRRSESVAVKGVVCKKNVAHRRMTSKVDKPRFLILGGALEYQRVSNLLSSFDTLLQQEMDHLKMAVAKIESHHPNVLLVEKSVSRFAQDYLLAKDISLVLNIKRPLLERIARCTGAQIVPSIDHLTSQKLGYCDTFHVEKFLEEHGSAGQGGKKLMKTLMFFEGCPKPLGCTILLKGANWG</sequence>
<evidence type="ECO:0000313" key="1">
    <source>
        <dbReference type="EMBL" id="KAK9274470.1"/>
    </source>
</evidence>
<gene>
    <name evidence="1" type="ORF">L1049_021718</name>
</gene>
<organism evidence="1 2">
    <name type="scientific">Liquidambar formosana</name>
    <name type="common">Formosan gum</name>
    <dbReference type="NCBI Taxonomy" id="63359"/>
    <lineage>
        <taxon>Eukaryota</taxon>
        <taxon>Viridiplantae</taxon>
        <taxon>Streptophyta</taxon>
        <taxon>Embryophyta</taxon>
        <taxon>Tracheophyta</taxon>
        <taxon>Spermatophyta</taxon>
        <taxon>Magnoliopsida</taxon>
        <taxon>eudicotyledons</taxon>
        <taxon>Gunneridae</taxon>
        <taxon>Pentapetalae</taxon>
        <taxon>Saxifragales</taxon>
        <taxon>Altingiaceae</taxon>
        <taxon>Liquidambar</taxon>
    </lineage>
</organism>
<name>A0AAP0RBA8_LIQFO</name>
<dbReference type="CDD" id="cd03334">
    <property type="entry name" value="Fab1_TCP"/>
    <property type="match status" value="1"/>
</dbReference>
<comment type="caution">
    <text evidence="1">The sequence shown here is derived from an EMBL/GenBank/DDBJ whole genome shotgun (WGS) entry which is preliminary data.</text>
</comment>
<dbReference type="GO" id="GO:0005524">
    <property type="term" value="F:ATP binding"/>
    <property type="evidence" value="ECO:0007669"/>
    <property type="project" value="InterPro"/>
</dbReference>
<dbReference type="GO" id="GO:0046854">
    <property type="term" value="P:phosphatidylinositol phosphate biosynthetic process"/>
    <property type="evidence" value="ECO:0007669"/>
    <property type="project" value="TreeGrafter"/>
</dbReference>
<dbReference type="Proteomes" id="UP001415857">
    <property type="component" value="Unassembled WGS sequence"/>
</dbReference>
<accession>A0AAP0RBA8</accession>
<reference evidence="1 2" key="1">
    <citation type="journal article" date="2024" name="Plant J.">
        <title>Genome sequences and population genomics reveal climatic adaptation and genomic divergence between two closely related sweetgum species.</title>
        <authorList>
            <person name="Xu W.Q."/>
            <person name="Ren C.Q."/>
            <person name="Zhang X.Y."/>
            <person name="Comes H.P."/>
            <person name="Liu X.H."/>
            <person name="Li Y.G."/>
            <person name="Kettle C.J."/>
            <person name="Jalonen R."/>
            <person name="Gaisberger H."/>
            <person name="Ma Y.Z."/>
            <person name="Qiu Y.X."/>
        </authorList>
    </citation>
    <scope>NUCLEOTIDE SEQUENCE [LARGE SCALE GENOMIC DNA]</scope>
    <source>
        <strain evidence="1">Hangzhou</strain>
    </source>
</reference>
<dbReference type="GO" id="GO:0010008">
    <property type="term" value="C:endosome membrane"/>
    <property type="evidence" value="ECO:0007669"/>
    <property type="project" value="TreeGrafter"/>
</dbReference>
<dbReference type="PANTHER" id="PTHR45748:SF7">
    <property type="entry name" value="1-PHOSPHATIDYLINOSITOL 3-PHOSPHATE 5-KINASE-RELATED"/>
    <property type="match status" value="1"/>
</dbReference>
<dbReference type="EMBL" id="JBBPBK010000011">
    <property type="protein sequence ID" value="KAK9274470.1"/>
    <property type="molecule type" value="Genomic_DNA"/>
</dbReference>
<dbReference type="AlphaFoldDB" id="A0AAP0RBA8"/>
<dbReference type="GO" id="GO:0000285">
    <property type="term" value="F:1-phosphatidylinositol-3-phosphate 5-kinase activity"/>
    <property type="evidence" value="ECO:0007669"/>
    <property type="project" value="TreeGrafter"/>
</dbReference>
<keyword evidence="2" id="KW-1185">Reference proteome</keyword>
<dbReference type="FunFam" id="3.50.7.10:FF:000007">
    <property type="entry name" value="1-phosphatidylinositol 3-phosphate 5-kinase isoform X1"/>
    <property type="match status" value="1"/>
</dbReference>
<dbReference type="InterPro" id="IPR027409">
    <property type="entry name" value="GroEL-like_apical_dom_sf"/>
</dbReference>
<dbReference type="Pfam" id="PF00118">
    <property type="entry name" value="Cpn60_TCP1"/>
    <property type="match status" value="1"/>
</dbReference>
<dbReference type="InterPro" id="IPR002423">
    <property type="entry name" value="Cpn60/GroEL/TCP-1"/>
</dbReference>
<dbReference type="PANTHER" id="PTHR45748">
    <property type="entry name" value="1-PHOSPHATIDYLINOSITOL 3-PHOSPHATE 5-KINASE-RELATED"/>
    <property type="match status" value="1"/>
</dbReference>
<evidence type="ECO:0000313" key="2">
    <source>
        <dbReference type="Proteomes" id="UP001415857"/>
    </source>
</evidence>
<dbReference type="SUPFAM" id="SSF52029">
    <property type="entry name" value="GroEL apical domain-like"/>
    <property type="match status" value="1"/>
</dbReference>